<evidence type="ECO:0000256" key="4">
    <source>
        <dbReference type="ARBA" id="ARBA00022679"/>
    </source>
</evidence>
<evidence type="ECO:0000256" key="1">
    <source>
        <dbReference type="ARBA" id="ARBA00004173"/>
    </source>
</evidence>
<name>A9USZ6_MONBE</name>
<dbReference type="InterPro" id="IPR029063">
    <property type="entry name" value="SAM-dependent_MTases_sf"/>
</dbReference>
<accession>A9USZ6</accession>
<dbReference type="Pfam" id="PF02636">
    <property type="entry name" value="Methyltransf_28"/>
    <property type="match status" value="1"/>
</dbReference>
<dbReference type="PANTHER" id="PTHR12049:SF7">
    <property type="entry name" value="PROTEIN ARGININE METHYLTRANSFERASE NDUFAF7, MITOCHONDRIAL"/>
    <property type="match status" value="1"/>
</dbReference>
<sequence>MNARRDLSTSHRLLRSDQQVAGPLGTTDELLDHIVTRIELSGPLSIADYMQEVLTSPIAGYYSRDGQFGGQGDFITAPGVSHMFGEVLDKHLPATKIDINLIESSLLLSAEQEATICNRERTSPAPLQDPSLPGPYRKADADRRQLRWFRRLDQLLTENADQKTHGSSLDPVIVVANEFLDAAPIYQLQYQNDQWHERLVDVNPDPAPGELPLRSASPAGLPL</sequence>
<dbReference type="AlphaFoldDB" id="A9USZ6"/>
<protein>
    <recommendedName>
        <fullName evidence="7">Protein arginine methyltransferase NDUFAF7</fullName>
        <ecNumber evidence="7">2.1.1.320</ecNumber>
    </recommendedName>
</protein>
<gene>
    <name evidence="9" type="ORF">MONBRDRAFT_23296</name>
</gene>
<evidence type="ECO:0000256" key="6">
    <source>
        <dbReference type="ARBA" id="ARBA00048612"/>
    </source>
</evidence>
<keyword evidence="3 7" id="KW-0489">Methyltransferase</keyword>
<dbReference type="KEGG" id="mbr:MONBRDRAFT_23296"/>
<dbReference type="EMBL" id="CH991545">
    <property type="protein sequence ID" value="EDQ91155.1"/>
    <property type="molecule type" value="Genomic_DNA"/>
</dbReference>
<evidence type="ECO:0000256" key="3">
    <source>
        <dbReference type="ARBA" id="ARBA00022603"/>
    </source>
</evidence>
<dbReference type="Proteomes" id="UP000001357">
    <property type="component" value="Unassembled WGS sequence"/>
</dbReference>
<evidence type="ECO:0000313" key="10">
    <source>
        <dbReference type="Proteomes" id="UP000001357"/>
    </source>
</evidence>
<organism evidence="9 10">
    <name type="scientific">Monosiga brevicollis</name>
    <name type="common">Choanoflagellate</name>
    <dbReference type="NCBI Taxonomy" id="81824"/>
    <lineage>
        <taxon>Eukaryota</taxon>
        <taxon>Choanoflagellata</taxon>
        <taxon>Craspedida</taxon>
        <taxon>Salpingoecidae</taxon>
        <taxon>Monosiga</taxon>
    </lineage>
</organism>
<reference evidence="9 10" key="1">
    <citation type="journal article" date="2008" name="Nature">
        <title>The genome of the choanoflagellate Monosiga brevicollis and the origin of metazoans.</title>
        <authorList>
            <consortium name="JGI Sequencing"/>
            <person name="King N."/>
            <person name="Westbrook M.J."/>
            <person name="Young S.L."/>
            <person name="Kuo A."/>
            <person name="Abedin M."/>
            <person name="Chapman J."/>
            <person name="Fairclough S."/>
            <person name="Hellsten U."/>
            <person name="Isogai Y."/>
            <person name="Letunic I."/>
            <person name="Marr M."/>
            <person name="Pincus D."/>
            <person name="Putnam N."/>
            <person name="Rokas A."/>
            <person name="Wright K.J."/>
            <person name="Zuzow R."/>
            <person name="Dirks W."/>
            <person name="Good M."/>
            <person name="Goodstein D."/>
            <person name="Lemons D."/>
            <person name="Li W."/>
            <person name="Lyons J.B."/>
            <person name="Morris A."/>
            <person name="Nichols S."/>
            <person name="Richter D.J."/>
            <person name="Salamov A."/>
            <person name="Bork P."/>
            <person name="Lim W.A."/>
            <person name="Manning G."/>
            <person name="Miller W.T."/>
            <person name="McGinnis W."/>
            <person name="Shapiro H."/>
            <person name="Tjian R."/>
            <person name="Grigoriev I.V."/>
            <person name="Rokhsar D."/>
        </authorList>
    </citation>
    <scope>NUCLEOTIDE SEQUENCE [LARGE SCALE GENOMIC DNA]</scope>
    <source>
        <strain evidence="10">MX1 / ATCC 50154</strain>
    </source>
</reference>
<evidence type="ECO:0000256" key="2">
    <source>
        <dbReference type="ARBA" id="ARBA00005891"/>
    </source>
</evidence>
<comment type="similarity">
    <text evidence="2 7">Belongs to the NDUFAF7 family.</text>
</comment>
<dbReference type="GO" id="GO:0032259">
    <property type="term" value="P:methylation"/>
    <property type="evidence" value="ECO:0007669"/>
    <property type="project" value="UniProtKB-KW"/>
</dbReference>
<evidence type="ECO:0000256" key="7">
    <source>
        <dbReference type="RuleBase" id="RU364114"/>
    </source>
</evidence>
<feature type="region of interest" description="Disordered" evidence="8">
    <location>
        <begin position="202"/>
        <end position="223"/>
    </location>
</feature>
<keyword evidence="10" id="KW-1185">Reference proteome</keyword>
<dbReference type="eggNOG" id="KOG2901">
    <property type="taxonomic scope" value="Eukaryota"/>
</dbReference>
<proteinExistence type="inferred from homology"/>
<dbReference type="PANTHER" id="PTHR12049">
    <property type="entry name" value="PROTEIN ARGININE METHYLTRANSFERASE NDUFAF7, MITOCHONDRIAL"/>
    <property type="match status" value="1"/>
</dbReference>
<dbReference type="GeneID" id="5889045"/>
<dbReference type="InterPro" id="IPR003788">
    <property type="entry name" value="NDUFAF7"/>
</dbReference>
<dbReference type="SUPFAM" id="SSF53335">
    <property type="entry name" value="S-adenosyl-L-methionine-dependent methyltransferases"/>
    <property type="match status" value="1"/>
</dbReference>
<comment type="function">
    <text evidence="7">Arginine methyltransferase involved in the assembly or stability of mitochondrial NADH:ubiquinone oxidoreductase complex (complex I).</text>
</comment>
<dbReference type="EC" id="2.1.1.320" evidence="7"/>
<keyword evidence="4 7" id="KW-0808">Transferase</keyword>
<dbReference type="GO" id="GO:0035243">
    <property type="term" value="F:protein-arginine omega-N symmetric methyltransferase activity"/>
    <property type="evidence" value="ECO:0007669"/>
    <property type="project" value="UniProtKB-EC"/>
</dbReference>
<comment type="subcellular location">
    <subcellularLocation>
        <location evidence="1 7">Mitochondrion</location>
    </subcellularLocation>
</comment>
<dbReference type="Gene3D" id="3.40.50.12710">
    <property type="match status" value="2"/>
</dbReference>
<dbReference type="InterPro" id="IPR038375">
    <property type="entry name" value="NDUFAF7_sf"/>
</dbReference>
<evidence type="ECO:0000256" key="8">
    <source>
        <dbReference type="SAM" id="MobiDB-lite"/>
    </source>
</evidence>
<comment type="catalytic activity">
    <reaction evidence="6 7">
        <text>L-arginyl-[protein] + 2 S-adenosyl-L-methionine = N(omega),N(omega)'-dimethyl-L-arginyl-[protein] + 2 S-adenosyl-L-homocysteine + 2 H(+)</text>
        <dbReference type="Rhea" id="RHEA:48108"/>
        <dbReference type="Rhea" id="RHEA-COMP:10532"/>
        <dbReference type="Rhea" id="RHEA-COMP:11992"/>
        <dbReference type="ChEBI" id="CHEBI:15378"/>
        <dbReference type="ChEBI" id="CHEBI:29965"/>
        <dbReference type="ChEBI" id="CHEBI:57856"/>
        <dbReference type="ChEBI" id="CHEBI:59789"/>
        <dbReference type="ChEBI" id="CHEBI:88221"/>
        <dbReference type="EC" id="2.1.1.320"/>
    </reaction>
</comment>
<dbReference type="GO" id="GO:0005739">
    <property type="term" value="C:mitochondrion"/>
    <property type="evidence" value="ECO:0007669"/>
    <property type="project" value="UniProtKB-SubCell"/>
</dbReference>
<dbReference type="RefSeq" id="XP_001743577.1">
    <property type="nucleotide sequence ID" value="XM_001743525.1"/>
</dbReference>
<dbReference type="InParanoid" id="A9USZ6"/>
<evidence type="ECO:0000256" key="5">
    <source>
        <dbReference type="ARBA" id="ARBA00023128"/>
    </source>
</evidence>
<keyword evidence="5 7" id="KW-0496">Mitochondrion</keyword>
<dbReference type="STRING" id="81824.A9USZ6"/>
<evidence type="ECO:0000313" key="9">
    <source>
        <dbReference type="EMBL" id="EDQ91155.1"/>
    </source>
</evidence>